<sequence length="342" mass="39067">MDVIPVELDFPLGVHEGLSDADLSYSRSILEWVPYVKRRNTNWTIERQAFFIARPINPLNDKYSEASDVLLTNAKWITESNDKTGPRFLANFKRDYLVVFVDRNLQFKPVEIDIVNVIIHPEYRGKINDTNDIAMIKLKRPVIFSRFLQPIEPSKWNIADVSNCTLTGWNMRYDYDNPDQTSETGKTIKTYYAGAVANASNVRNVEEGHLESSIQNIGDGKPFWTSTGAPLICKKDDRAYAQGLMTGATLVDLSAQYAWIMDTLYEIDTPKIFHSNVSTYALSLHQPVLPLNSSYIDHWYAKSIYEKVIIEKGHIGIGCLRDITVEERQQVKMKIGQLKHQS</sequence>
<dbReference type="Proteomes" id="UP000887565">
    <property type="component" value="Unplaced"/>
</dbReference>
<proteinExistence type="inferred from homology"/>
<evidence type="ECO:0000313" key="4">
    <source>
        <dbReference type="Proteomes" id="UP000887565"/>
    </source>
</evidence>
<dbReference type="GO" id="GO:0006508">
    <property type="term" value="P:proteolysis"/>
    <property type="evidence" value="ECO:0007669"/>
    <property type="project" value="InterPro"/>
</dbReference>
<dbReference type="AlphaFoldDB" id="A0A915I1J1"/>
<keyword evidence="4" id="KW-1185">Reference proteome</keyword>
<evidence type="ECO:0000256" key="2">
    <source>
        <dbReference type="ARBA" id="ARBA00024195"/>
    </source>
</evidence>
<evidence type="ECO:0000259" key="3">
    <source>
        <dbReference type="PROSITE" id="PS50240"/>
    </source>
</evidence>
<dbReference type="WBParaSite" id="nRc.2.0.1.t08007-RA">
    <property type="protein sequence ID" value="nRc.2.0.1.t08007-RA"/>
    <property type="gene ID" value="nRc.2.0.1.g08007"/>
</dbReference>
<dbReference type="Gene3D" id="2.40.10.10">
    <property type="entry name" value="Trypsin-like serine proteases"/>
    <property type="match status" value="1"/>
</dbReference>
<accession>A0A915I1J1</accession>
<comment type="similarity">
    <text evidence="2">Belongs to the peptidase S1 family. CLIP subfamily.</text>
</comment>
<organism evidence="4 5">
    <name type="scientific">Romanomermis culicivorax</name>
    <name type="common">Nematode worm</name>
    <dbReference type="NCBI Taxonomy" id="13658"/>
    <lineage>
        <taxon>Eukaryota</taxon>
        <taxon>Metazoa</taxon>
        <taxon>Ecdysozoa</taxon>
        <taxon>Nematoda</taxon>
        <taxon>Enoplea</taxon>
        <taxon>Dorylaimia</taxon>
        <taxon>Mermithida</taxon>
        <taxon>Mermithoidea</taxon>
        <taxon>Mermithidae</taxon>
        <taxon>Romanomermis</taxon>
    </lineage>
</organism>
<dbReference type="InterPro" id="IPR051487">
    <property type="entry name" value="Ser/Thr_Proteases_Immune/Dev"/>
</dbReference>
<keyword evidence="1" id="KW-1015">Disulfide bond</keyword>
<dbReference type="SUPFAM" id="SSF50494">
    <property type="entry name" value="Trypsin-like serine proteases"/>
    <property type="match status" value="1"/>
</dbReference>
<dbReference type="PANTHER" id="PTHR24256">
    <property type="entry name" value="TRYPTASE-RELATED"/>
    <property type="match status" value="1"/>
</dbReference>
<feature type="domain" description="Peptidase S1" evidence="3">
    <location>
        <begin position="71"/>
        <end position="265"/>
    </location>
</feature>
<evidence type="ECO:0000256" key="1">
    <source>
        <dbReference type="ARBA" id="ARBA00023157"/>
    </source>
</evidence>
<protein>
    <submittedName>
        <fullName evidence="5">Peptidase S1 domain-containing protein</fullName>
    </submittedName>
</protein>
<name>A0A915I1J1_ROMCU</name>
<dbReference type="PROSITE" id="PS50240">
    <property type="entry name" value="TRYPSIN_DOM"/>
    <property type="match status" value="1"/>
</dbReference>
<dbReference type="InterPro" id="IPR009003">
    <property type="entry name" value="Peptidase_S1_PA"/>
</dbReference>
<dbReference type="InterPro" id="IPR043504">
    <property type="entry name" value="Peptidase_S1_PA_chymotrypsin"/>
</dbReference>
<dbReference type="InterPro" id="IPR001254">
    <property type="entry name" value="Trypsin_dom"/>
</dbReference>
<evidence type="ECO:0000313" key="5">
    <source>
        <dbReference type="WBParaSite" id="nRc.2.0.1.t08007-RA"/>
    </source>
</evidence>
<dbReference type="Pfam" id="PF00089">
    <property type="entry name" value="Trypsin"/>
    <property type="match status" value="1"/>
</dbReference>
<reference evidence="5" key="1">
    <citation type="submission" date="2022-11" db="UniProtKB">
        <authorList>
            <consortium name="WormBaseParasite"/>
        </authorList>
    </citation>
    <scope>IDENTIFICATION</scope>
</reference>
<dbReference type="GO" id="GO:0004252">
    <property type="term" value="F:serine-type endopeptidase activity"/>
    <property type="evidence" value="ECO:0007669"/>
    <property type="project" value="InterPro"/>
</dbReference>